<proteinExistence type="predicted"/>
<gene>
    <name evidence="1" type="ORF">ASNC1363_0012</name>
</gene>
<dbReference type="AlphaFoldDB" id="Q1PL97"/>
<reference evidence="1" key="1">
    <citation type="journal article" date="2006" name="Science">
        <title>Genomic islands and the ecology and evolution of Prochlorococcus.</title>
        <authorList>
            <person name="Coleman M.L."/>
            <person name="Sullivan M.B."/>
            <person name="Martiny A.C."/>
            <person name="Steglich C."/>
            <person name="Barry K."/>
            <person name="Delong E.F."/>
            <person name="Chisholm S.W."/>
        </authorList>
    </citation>
    <scope>NUCLEOTIDE SEQUENCE</scope>
</reference>
<reference evidence="1" key="2">
    <citation type="submission" date="2006-04" db="EMBL/GenBank/DDBJ databases">
        <title>Sequencing of the draft fosmids and assembly of Prochlorococcus marinus environmental genome fragment.</title>
        <authorList>
            <consortium name="US DOE Joint Genome Institute (JGI)"/>
            <person name="Copeland A."/>
            <person name="Lucas S."/>
            <person name="Lapidus A."/>
            <person name="Barry K."/>
            <person name="Detter J.C."/>
            <person name="Glavina T."/>
            <person name="Hammon N."/>
            <person name="Israni S."/>
            <person name="Richardson P."/>
        </authorList>
    </citation>
    <scope>NUCLEOTIDE SEQUENCE</scope>
</reference>
<name>Q1PL97_PROMR</name>
<dbReference type="EMBL" id="DQ366712">
    <property type="protein sequence ID" value="ABE10778.1"/>
    <property type="molecule type" value="Genomic_DNA"/>
</dbReference>
<protein>
    <submittedName>
        <fullName evidence="1">Uncharacterized protein</fullName>
    </submittedName>
</protein>
<evidence type="ECO:0000313" key="1">
    <source>
        <dbReference type="EMBL" id="ABE10778.1"/>
    </source>
</evidence>
<organism evidence="1">
    <name type="scientific">uncultured Prochlorococcus marinus clone ASNC1363</name>
    <dbReference type="NCBI Taxonomy" id="379364"/>
    <lineage>
        <taxon>Bacteria</taxon>
        <taxon>Bacillati</taxon>
        <taxon>Cyanobacteriota</taxon>
        <taxon>Cyanophyceae</taxon>
        <taxon>Synechococcales</taxon>
        <taxon>Prochlorococcaceae</taxon>
        <taxon>Prochlorococcus</taxon>
    </lineage>
</organism>
<accession>Q1PL97</accession>
<sequence length="252" mass="29330">MIKNFFLLFFFDSKSLKIGKTVLLILTKRLTAKQKEEIVISFKLDRDIGALSKKYNCTKTTIIRNLKKNLGEIKYRELINKSKSFKEKPETNKNRTNDLEKINFDNVHFKTDPNDHKFLNENVSSSNFEPINSFFEIPPVDYEIDNSSRKELSSIPLSEVDFPKVVYMVVDKKIELEIKLLKDFPEWQFLPQDDLSRKTIEIFFDLNLAKKSCNKEQKVLKVPNTDVFRIASPVLNSKGITRIVCAENLIAI</sequence>